<dbReference type="NCBIfam" id="TIGR03725">
    <property type="entry name" value="T6A_YeaZ"/>
    <property type="match status" value="1"/>
</dbReference>
<gene>
    <name evidence="3" type="ORF">LMG32289_04724</name>
</gene>
<evidence type="ECO:0000313" key="4">
    <source>
        <dbReference type="Proteomes" id="UP000706525"/>
    </source>
</evidence>
<dbReference type="PANTHER" id="PTHR11735">
    <property type="entry name" value="TRNA N6-ADENOSINE THREONYLCARBAMOYLTRANSFERASE"/>
    <property type="match status" value="1"/>
</dbReference>
<dbReference type="Gene3D" id="3.30.420.40">
    <property type="match status" value="2"/>
</dbReference>
<dbReference type="Pfam" id="PF00814">
    <property type="entry name" value="TsaD"/>
    <property type="match status" value="1"/>
</dbReference>
<dbReference type="Proteomes" id="UP000706525">
    <property type="component" value="Unassembled WGS sequence"/>
</dbReference>
<dbReference type="PANTHER" id="PTHR11735:SF11">
    <property type="entry name" value="TRNA THREONYLCARBAMOYLADENOSINE BIOSYNTHESIS PROTEIN TSAB"/>
    <property type="match status" value="1"/>
</dbReference>
<accession>A0ABM8XKR4</accession>
<dbReference type="EMBL" id="CAJZAG010000009">
    <property type="protein sequence ID" value="CAG9180785.1"/>
    <property type="molecule type" value="Genomic_DNA"/>
</dbReference>
<dbReference type="SUPFAM" id="SSF53067">
    <property type="entry name" value="Actin-like ATPase domain"/>
    <property type="match status" value="2"/>
</dbReference>
<evidence type="ECO:0000256" key="1">
    <source>
        <dbReference type="SAM" id="MobiDB-lite"/>
    </source>
</evidence>
<sequence length="307" mass="31225">MIAAPARRLRQKNPKKPSVTPCGGDNGYNRGMSWILAVETSTEWCSVALGRAAVDGDARCVFRHDHTGPRSSSRVLPAVAEVLAEAGARLADCAAIAFGAGPGSFTGLRTACGVAQGLAFGAELPVIPVNTLMACAEAVRSGPVPLPTGTAVLVTLDARMDEVYSGTFVWQAGEGGQAGAWRTVGAIGVGPAEAVVRPDGDYWIVGGAIAVFGERLAVAAGATRQVPDAMPDARALVAIARRALARGETIDAADAMPIYLRDKVAQTIVEREVVAAAKAARLAAEATAATAATAEATAVVPTPGSAT</sequence>
<feature type="region of interest" description="Disordered" evidence="1">
    <location>
        <begin position="1"/>
        <end position="24"/>
    </location>
</feature>
<name>A0ABM8XKR4_9BURK</name>
<proteinExistence type="predicted"/>
<dbReference type="InterPro" id="IPR022496">
    <property type="entry name" value="T6A_TsaB"/>
</dbReference>
<keyword evidence="4" id="KW-1185">Reference proteome</keyword>
<reference evidence="3 4" key="1">
    <citation type="submission" date="2021-08" db="EMBL/GenBank/DDBJ databases">
        <authorList>
            <person name="Peeters C."/>
        </authorList>
    </citation>
    <scope>NUCLEOTIDE SEQUENCE [LARGE SCALE GENOMIC DNA]</scope>
    <source>
        <strain evidence="3 4">LMG 32289</strain>
    </source>
</reference>
<feature type="domain" description="Gcp-like" evidence="2">
    <location>
        <begin position="71"/>
        <end position="266"/>
    </location>
</feature>
<dbReference type="InterPro" id="IPR000905">
    <property type="entry name" value="Gcp-like_dom"/>
</dbReference>
<dbReference type="CDD" id="cd24032">
    <property type="entry name" value="ASKHA_NBD_TsaB"/>
    <property type="match status" value="1"/>
</dbReference>
<dbReference type="InterPro" id="IPR043129">
    <property type="entry name" value="ATPase_NBD"/>
</dbReference>
<protein>
    <recommendedName>
        <fullName evidence="2">Gcp-like domain-containing protein</fullName>
    </recommendedName>
</protein>
<evidence type="ECO:0000259" key="2">
    <source>
        <dbReference type="Pfam" id="PF00814"/>
    </source>
</evidence>
<comment type="caution">
    <text evidence="3">The sequence shown here is derived from an EMBL/GenBank/DDBJ whole genome shotgun (WGS) entry which is preliminary data.</text>
</comment>
<organism evidence="3 4">
    <name type="scientific">Cupriavidus pampae</name>
    <dbReference type="NCBI Taxonomy" id="659251"/>
    <lineage>
        <taxon>Bacteria</taxon>
        <taxon>Pseudomonadati</taxon>
        <taxon>Pseudomonadota</taxon>
        <taxon>Betaproteobacteria</taxon>
        <taxon>Burkholderiales</taxon>
        <taxon>Burkholderiaceae</taxon>
        <taxon>Cupriavidus</taxon>
    </lineage>
</organism>
<evidence type="ECO:0000313" key="3">
    <source>
        <dbReference type="EMBL" id="CAG9180785.1"/>
    </source>
</evidence>